<dbReference type="PANTHER" id="PTHR12900:SF0">
    <property type="entry name" value="CHECKPOINT PROTEIN"/>
    <property type="match status" value="1"/>
</dbReference>
<dbReference type="Gene3D" id="3.70.10.10">
    <property type="match status" value="1"/>
</dbReference>
<dbReference type="AlphaFoldDB" id="A0A915EA22"/>
<name>A0A915EA22_9BILA</name>
<dbReference type="GO" id="GO:0006289">
    <property type="term" value="P:nucleotide-excision repair"/>
    <property type="evidence" value="ECO:0007669"/>
    <property type="project" value="TreeGrafter"/>
</dbReference>
<proteinExistence type="inferred from homology"/>
<dbReference type="GO" id="GO:0000723">
    <property type="term" value="P:telomere maintenance"/>
    <property type="evidence" value="ECO:0007669"/>
    <property type="project" value="TreeGrafter"/>
</dbReference>
<dbReference type="Proteomes" id="UP000887574">
    <property type="component" value="Unplaced"/>
</dbReference>
<evidence type="ECO:0000256" key="1">
    <source>
        <dbReference type="ARBA" id="ARBA00004123"/>
    </source>
</evidence>
<dbReference type="WBParaSite" id="jg4466">
    <property type="protein sequence ID" value="jg4466"/>
    <property type="gene ID" value="jg4466"/>
</dbReference>
<dbReference type="GO" id="GO:0044778">
    <property type="term" value="P:meiotic DNA integrity checkpoint signaling"/>
    <property type="evidence" value="ECO:0007669"/>
    <property type="project" value="TreeGrafter"/>
</dbReference>
<dbReference type="PIRSF" id="PIRSF011312">
    <property type="entry name" value="Cell_cycle_HUS1"/>
    <property type="match status" value="1"/>
</dbReference>
<dbReference type="GO" id="GO:0035861">
    <property type="term" value="C:site of double-strand break"/>
    <property type="evidence" value="ECO:0007669"/>
    <property type="project" value="TreeGrafter"/>
</dbReference>
<evidence type="ECO:0000256" key="4">
    <source>
        <dbReference type="PIRNR" id="PIRNR011312"/>
    </source>
</evidence>
<dbReference type="GO" id="GO:0030896">
    <property type="term" value="C:checkpoint clamp complex"/>
    <property type="evidence" value="ECO:0007669"/>
    <property type="project" value="InterPro"/>
</dbReference>
<evidence type="ECO:0000256" key="3">
    <source>
        <dbReference type="ARBA" id="ARBA00023242"/>
    </source>
</evidence>
<sequence>MLRARLNSVIADGKSFDTFSKIVRIVSKICRKMCVIRLTANEFSFVNARNAREGFSLDLRIDQKELFTSYSLESDSQTVDAIFFEIQTDDLVYSTSMQDTLVEIKLLGKDLIPHLVVELKTRGLIHEIPVNLIQKHNWQDYDPPIVGIPSVGFFLPPLKVFYKIFSSIKNIGSKSITFKANNNGELWLNGVMDQARMEIFVRDLVNVAIPGGNSQEMYGADEFFEVQLDLRVLYSFLSHLHVLFSKLLLKIVHGRTAIFSAKERDCQFHFYVNGLFEA</sequence>
<evidence type="ECO:0000313" key="6">
    <source>
        <dbReference type="WBParaSite" id="jg4466"/>
    </source>
</evidence>
<protein>
    <recommendedName>
        <fullName evidence="4">Checkpoint protein</fullName>
    </recommendedName>
</protein>
<dbReference type="GO" id="GO:0000724">
    <property type="term" value="P:double-strand break repair via homologous recombination"/>
    <property type="evidence" value="ECO:0007669"/>
    <property type="project" value="TreeGrafter"/>
</dbReference>
<keyword evidence="3" id="KW-0539">Nucleus</keyword>
<comment type="subcellular location">
    <subcellularLocation>
        <location evidence="1">Nucleus</location>
    </subcellularLocation>
</comment>
<keyword evidence="5" id="KW-1185">Reference proteome</keyword>
<evidence type="ECO:0000256" key="2">
    <source>
        <dbReference type="ARBA" id="ARBA00005563"/>
    </source>
</evidence>
<dbReference type="GO" id="GO:0005730">
    <property type="term" value="C:nucleolus"/>
    <property type="evidence" value="ECO:0007669"/>
    <property type="project" value="InterPro"/>
</dbReference>
<reference evidence="6" key="1">
    <citation type="submission" date="2022-11" db="UniProtKB">
        <authorList>
            <consortium name="WormBaseParasite"/>
        </authorList>
    </citation>
    <scope>IDENTIFICATION</scope>
</reference>
<accession>A0A915EA22</accession>
<dbReference type="PANTHER" id="PTHR12900">
    <property type="entry name" value="MITOTIC AND DNA DAMAGE CHECKPOINT PROTEIN HUS1"/>
    <property type="match status" value="1"/>
</dbReference>
<organism evidence="5 6">
    <name type="scientific">Ditylenchus dipsaci</name>
    <dbReference type="NCBI Taxonomy" id="166011"/>
    <lineage>
        <taxon>Eukaryota</taxon>
        <taxon>Metazoa</taxon>
        <taxon>Ecdysozoa</taxon>
        <taxon>Nematoda</taxon>
        <taxon>Chromadorea</taxon>
        <taxon>Rhabditida</taxon>
        <taxon>Tylenchina</taxon>
        <taxon>Tylenchomorpha</taxon>
        <taxon>Sphaerularioidea</taxon>
        <taxon>Anguinidae</taxon>
        <taxon>Anguininae</taxon>
        <taxon>Ditylenchus</taxon>
    </lineage>
</organism>
<comment type="similarity">
    <text evidence="2 4">Belongs to the HUS1 family.</text>
</comment>
<dbReference type="GO" id="GO:0031573">
    <property type="term" value="P:mitotic intra-S DNA damage checkpoint signaling"/>
    <property type="evidence" value="ECO:0007669"/>
    <property type="project" value="TreeGrafter"/>
</dbReference>
<dbReference type="GO" id="GO:0033314">
    <property type="term" value="P:mitotic DNA replication checkpoint signaling"/>
    <property type="evidence" value="ECO:0007669"/>
    <property type="project" value="TreeGrafter"/>
</dbReference>
<dbReference type="Pfam" id="PF04005">
    <property type="entry name" value="Hus1"/>
    <property type="match status" value="1"/>
</dbReference>
<dbReference type="InterPro" id="IPR016580">
    <property type="entry name" value="HUS1"/>
</dbReference>
<evidence type="ECO:0000313" key="5">
    <source>
        <dbReference type="Proteomes" id="UP000887574"/>
    </source>
</evidence>
<dbReference type="InterPro" id="IPR007150">
    <property type="entry name" value="HUS1/Mec3"/>
</dbReference>